<evidence type="ECO:0000313" key="8">
    <source>
        <dbReference type="Proteomes" id="UP000266861"/>
    </source>
</evidence>
<feature type="region of interest" description="Disordered" evidence="5">
    <location>
        <begin position="1"/>
        <end position="41"/>
    </location>
</feature>
<evidence type="ECO:0000256" key="4">
    <source>
        <dbReference type="ARBA" id="ARBA00023242"/>
    </source>
</evidence>
<feature type="compositionally biased region" description="Basic and acidic residues" evidence="5">
    <location>
        <begin position="158"/>
        <end position="170"/>
    </location>
</feature>
<comment type="similarity">
    <text evidence="2">Belongs to the FIP1 family.</text>
</comment>
<dbReference type="Pfam" id="PF05182">
    <property type="entry name" value="Fip1"/>
    <property type="match status" value="1"/>
</dbReference>
<sequence>MSEIPEGNRNEFDDDDDTFLYGSLENEPMKSSISNIENEVKVSTNKIKTEEIEDDDLFDIYGEESNNDSNNVNESLRQIGTDTTAMLTDTTIMFEENLRQIGTDTTTTKIDDNEVDQTYLEDIQDIDPLEPSGENGEIGNIEMHESIEEQEQEEQEQEHEQQGQEPKLEQEQEFQLSKDEEFEDDDSESDIEIIMDSVPQPKPADNGTRNSLVNIKPNSFNKPIGPQRHEGGQTSSSRTPGVDINAIGNIDGTSIYDVDLDSFEDKPWRKPGADITDYFNYGFNEYTWKAYCAKQKQMREDQHSRKKIHVYESKQEVNNLPPELQSISQPQSGGDHPRFQQQRGRGRRGRDQDDSVIQVVSSEREAALEELEPLPQPTIMDNHQNDDYGMESSGYPQDFQGPPMGMGMFPPPDIQMGPHPPFFMGNPEMPPSGPMGFDPSYRNNQTIRNMNNIGNMGNMMRPTGMPGGMPGMTNRMPPSMPGNIPGGMTSGMSGGMPGMSRGMPGGMVGRGRGMTMDERPFFGMEDQSWEIENRNAQNFRPVFQGRPPTGPMHGTGVNRTEYNDWEHSPPPDAPFSHRMRPPFRPGAPPTGPADHRGLSASVESPGSNQGEEERSGDNRSASGSVERSHPGAYDRDNRGYPRSREEERWDGSRKRTTGEAPRDDDEFRAKRRH</sequence>
<dbReference type="STRING" id="1348612.A0A397IQ41"/>
<protein>
    <recommendedName>
        <fullName evidence="6">Pre-mRNA polyadenylation factor Fip1 domain-containing protein</fullName>
    </recommendedName>
</protein>
<feature type="compositionally biased region" description="Basic and acidic residues" evidence="5">
    <location>
        <begin position="626"/>
        <end position="673"/>
    </location>
</feature>
<dbReference type="InterPro" id="IPR007854">
    <property type="entry name" value="Fip1_dom"/>
</dbReference>
<evidence type="ECO:0000256" key="1">
    <source>
        <dbReference type="ARBA" id="ARBA00004123"/>
    </source>
</evidence>
<feature type="region of interest" description="Disordered" evidence="5">
    <location>
        <begin position="367"/>
        <end position="387"/>
    </location>
</feature>
<comment type="subcellular location">
    <subcellularLocation>
        <location evidence="1">Nucleus</location>
    </subcellularLocation>
</comment>
<keyword evidence="4" id="KW-0539">Nucleus</keyword>
<accession>A0A397IQ41</accession>
<feature type="compositionally biased region" description="Pro residues" evidence="5">
    <location>
        <begin position="582"/>
        <end position="591"/>
    </location>
</feature>
<keyword evidence="3" id="KW-0507">mRNA processing</keyword>
<keyword evidence="8" id="KW-1185">Reference proteome</keyword>
<dbReference type="GO" id="GO:0006397">
    <property type="term" value="P:mRNA processing"/>
    <property type="evidence" value="ECO:0007669"/>
    <property type="project" value="UniProtKB-KW"/>
</dbReference>
<evidence type="ECO:0000256" key="5">
    <source>
        <dbReference type="SAM" id="MobiDB-lite"/>
    </source>
</evidence>
<feature type="compositionally biased region" description="Basic and acidic residues" evidence="5">
    <location>
        <begin position="1"/>
        <end position="11"/>
    </location>
</feature>
<proteinExistence type="inferred from homology"/>
<dbReference type="EMBL" id="PQFF01000201">
    <property type="protein sequence ID" value="RHZ75264.1"/>
    <property type="molecule type" value="Genomic_DNA"/>
</dbReference>
<feature type="compositionally biased region" description="Acidic residues" evidence="5">
    <location>
        <begin position="148"/>
        <end position="157"/>
    </location>
</feature>
<feature type="compositionally biased region" description="Acidic residues" evidence="5">
    <location>
        <begin position="180"/>
        <end position="193"/>
    </location>
</feature>
<gene>
    <name evidence="7" type="ORF">Glove_216g51</name>
</gene>
<organism evidence="7 8">
    <name type="scientific">Diversispora epigaea</name>
    <dbReference type="NCBI Taxonomy" id="1348612"/>
    <lineage>
        <taxon>Eukaryota</taxon>
        <taxon>Fungi</taxon>
        <taxon>Fungi incertae sedis</taxon>
        <taxon>Mucoromycota</taxon>
        <taxon>Glomeromycotina</taxon>
        <taxon>Glomeromycetes</taxon>
        <taxon>Diversisporales</taxon>
        <taxon>Diversisporaceae</taxon>
        <taxon>Diversispora</taxon>
    </lineage>
</organism>
<dbReference type="GO" id="GO:0005634">
    <property type="term" value="C:nucleus"/>
    <property type="evidence" value="ECO:0007669"/>
    <property type="project" value="UniProtKB-SubCell"/>
</dbReference>
<evidence type="ECO:0000256" key="2">
    <source>
        <dbReference type="ARBA" id="ARBA00007459"/>
    </source>
</evidence>
<feature type="compositionally biased region" description="Polar residues" evidence="5">
    <location>
        <begin position="207"/>
        <end position="221"/>
    </location>
</feature>
<feature type="region of interest" description="Disordered" evidence="5">
    <location>
        <begin position="313"/>
        <end position="354"/>
    </location>
</feature>
<comment type="caution">
    <text evidence="7">The sequence shown here is derived from an EMBL/GenBank/DDBJ whole genome shotgun (WGS) entry which is preliminary data.</text>
</comment>
<feature type="compositionally biased region" description="Polar residues" evidence="5">
    <location>
        <begin position="29"/>
        <end position="41"/>
    </location>
</feature>
<feature type="domain" description="Pre-mRNA polyadenylation factor Fip1" evidence="6">
    <location>
        <begin position="257"/>
        <end position="299"/>
    </location>
</feature>
<dbReference type="PANTHER" id="PTHR36884">
    <property type="entry name" value="FIP1[III]-LIKE PROTEIN"/>
    <property type="match status" value="1"/>
</dbReference>
<name>A0A397IQ41_9GLOM</name>
<evidence type="ECO:0000256" key="3">
    <source>
        <dbReference type="ARBA" id="ARBA00022664"/>
    </source>
</evidence>
<dbReference type="AlphaFoldDB" id="A0A397IQ41"/>
<dbReference type="OrthoDB" id="1917198at2759"/>
<feature type="region of interest" description="Disordered" evidence="5">
    <location>
        <begin position="536"/>
        <end position="673"/>
    </location>
</feature>
<evidence type="ECO:0000313" key="7">
    <source>
        <dbReference type="EMBL" id="RHZ75264.1"/>
    </source>
</evidence>
<evidence type="ECO:0000259" key="6">
    <source>
        <dbReference type="Pfam" id="PF05182"/>
    </source>
</evidence>
<reference evidence="7 8" key="1">
    <citation type="submission" date="2018-08" db="EMBL/GenBank/DDBJ databases">
        <title>Genome and evolution of the arbuscular mycorrhizal fungus Diversispora epigaea (formerly Glomus versiforme) and its bacterial endosymbionts.</title>
        <authorList>
            <person name="Sun X."/>
            <person name="Fei Z."/>
            <person name="Harrison M."/>
        </authorList>
    </citation>
    <scope>NUCLEOTIDE SEQUENCE [LARGE SCALE GENOMIC DNA]</scope>
    <source>
        <strain evidence="7 8">IT104</strain>
    </source>
</reference>
<dbReference type="PANTHER" id="PTHR36884:SF4">
    <property type="entry name" value="FIP1[III]-LIKE PROTEIN"/>
    <property type="match status" value="1"/>
</dbReference>
<dbReference type="InterPro" id="IPR044976">
    <property type="entry name" value="FIPS5/FIPS3-like"/>
</dbReference>
<feature type="region of interest" description="Disordered" evidence="5">
    <location>
        <begin position="147"/>
        <end position="242"/>
    </location>
</feature>
<dbReference type="Proteomes" id="UP000266861">
    <property type="component" value="Unassembled WGS sequence"/>
</dbReference>